<feature type="region of interest" description="Disordered" evidence="8">
    <location>
        <begin position="146"/>
        <end position="205"/>
    </location>
</feature>
<evidence type="ECO:0000256" key="7">
    <source>
        <dbReference type="SAM" id="Coils"/>
    </source>
</evidence>
<dbReference type="AlphaFoldDB" id="A0A1T4WP16"/>
<evidence type="ECO:0000313" key="10">
    <source>
        <dbReference type="Proteomes" id="UP000190286"/>
    </source>
</evidence>
<feature type="compositionally biased region" description="Basic residues" evidence="8">
    <location>
        <begin position="283"/>
        <end position="297"/>
    </location>
</feature>
<reference evidence="9 10" key="1">
    <citation type="submission" date="2017-02" db="EMBL/GenBank/DDBJ databases">
        <authorList>
            <person name="Peterson S.W."/>
        </authorList>
    </citation>
    <scope>NUCLEOTIDE SEQUENCE [LARGE SCALE GENOMIC DNA]</scope>
    <source>
        <strain evidence="9 10">ATCC 27749</strain>
    </source>
</reference>
<evidence type="ECO:0000256" key="3">
    <source>
        <dbReference type="ARBA" id="ARBA00022490"/>
    </source>
</evidence>
<dbReference type="Pfam" id="PF05103">
    <property type="entry name" value="DivIVA"/>
    <property type="match status" value="1"/>
</dbReference>
<dbReference type="STRING" id="745368.SAMN02745178_00888"/>
<evidence type="ECO:0000256" key="8">
    <source>
        <dbReference type="SAM" id="MobiDB-lite"/>
    </source>
</evidence>
<dbReference type="InterPro" id="IPR007793">
    <property type="entry name" value="DivIVA_fam"/>
</dbReference>
<feature type="region of interest" description="Disordered" evidence="8">
    <location>
        <begin position="243"/>
        <end position="322"/>
    </location>
</feature>
<dbReference type="NCBIfam" id="TIGR03544">
    <property type="entry name" value="DivI1A_domain"/>
    <property type="match status" value="1"/>
</dbReference>
<feature type="coiled-coil region" evidence="7">
    <location>
        <begin position="96"/>
        <end position="123"/>
    </location>
</feature>
<comment type="similarity">
    <text evidence="2">Belongs to the DivIVA family.</text>
</comment>
<dbReference type="GO" id="GO:0051301">
    <property type="term" value="P:cell division"/>
    <property type="evidence" value="ECO:0007669"/>
    <property type="project" value="UniProtKB-KW"/>
</dbReference>
<proteinExistence type="inferred from homology"/>
<dbReference type="RefSeq" id="WP_078783887.1">
    <property type="nucleotide sequence ID" value="NZ_FUYF01000003.1"/>
</dbReference>
<feature type="compositionally biased region" description="Low complexity" evidence="8">
    <location>
        <begin position="195"/>
        <end position="205"/>
    </location>
</feature>
<evidence type="ECO:0000256" key="5">
    <source>
        <dbReference type="ARBA" id="ARBA00023054"/>
    </source>
</evidence>
<dbReference type="PANTHER" id="PTHR35794:SF2">
    <property type="entry name" value="CELL DIVISION PROTEIN DIVIVA"/>
    <property type="match status" value="1"/>
</dbReference>
<organism evidence="9 10">
    <name type="scientific">Gemmiger formicilis</name>
    <dbReference type="NCBI Taxonomy" id="745368"/>
    <lineage>
        <taxon>Bacteria</taxon>
        <taxon>Bacillati</taxon>
        <taxon>Bacillota</taxon>
        <taxon>Clostridia</taxon>
        <taxon>Eubacteriales</taxon>
        <taxon>Gemmiger</taxon>
    </lineage>
</organism>
<evidence type="ECO:0000256" key="2">
    <source>
        <dbReference type="ARBA" id="ARBA00009008"/>
    </source>
</evidence>
<dbReference type="InterPro" id="IPR019933">
    <property type="entry name" value="DivIVA_domain"/>
</dbReference>
<comment type="subcellular location">
    <subcellularLocation>
        <location evidence="1">Cytoplasm</location>
    </subcellularLocation>
</comment>
<evidence type="ECO:0000256" key="6">
    <source>
        <dbReference type="ARBA" id="ARBA00023306"/>
    </source>
</evidence>
<dbReference type="Gene3D" id="6.10.250.660">
    <property type="match status" value="1"/>
</dbReference>
<evidence type="ECO:0000256" key="1">
    <source>
        <dbReference type="ARBA" id="ARBA00004496"/>
    </source>
</evidence>
<accession>A0A1T4WP16</accession>
<keyword evidence="6" id="KW-0131">Cell cycle</keyword>
<protein>
    <submittedName>
        <fullName evidence="9">Cell division initiation protein</fullName>
    </submittedName>
</protein>
<dbReference type="GO" id="GO:0005737">
    <property type="term" value="C:cytoplasm"/>
    <property type="evidence" value="ECO:0007669"/>
    <property type="project" value="UniProtKB-SubCell"/>
</dbReference>
<keyword evidence="4 9" id="KW-0132">Cell division</keyword>
<dbReference type="OrthoDB" id="9815492at2"/>
<feature type="region of interest" description="Disordered" evidence="8">
    <location>
        <begin position="213"/>
        <end position="232"/>
    </location>
</feature>
<dbReference type="GeneID" id="93337371"/>
<evidence type="ECO:0000256" key="4">
    <source>
        <dbReference type="ARBA" id="ARBA00022618"/>
    </source>
</evidence>
<keyword evidence="3" id="KW-0963">Cytoplasm</keyword>
<keyword evidence="5 7" id="KW-0175">Coiled coil</keyword>
<keyword evidence="10" id="KW-1185">Reference proteome</keyword>
<feature type="coiled-coil region" evidence="7">
    <location>
        <begin position="24"/>
        <end position="62"/>
    </location>
</feature>
<evidence type="ECO:0000313" key="9">
    <source>
        <dbReference type="EMBL" id="SKA79092.1"/>
    </source>
</evidence>
<dbReference type="Proteomes" id="UP000190286">
    <property type="component" value="Unassembled WGS sequence"/>
</dbReference>
<gene>
    <name evidence="9" type="ORF">SAMN02745178_00888</name>
</gene>
<sequence>MISSEDVRHVTFDKAFQGYRREDVDDYLKQVAQAMDDLAAQNDDLQKKLVMLAQRIEKYRTMENSLSTSMINAQRMGDSIIRESKQKAAEIIRSANIKAEDREQRARDDVELAKQEIVTLKGEADSFKRSLIEMYRKHINLINKLPDYTRRPEDEPVPPPSPAPEQAAAPAAEPQPAVQAPVYTAPAAQPVPESAPIQQAAQMPAMQETAYYEPPTAQPVPEPTESARAQGEKVDTVEFAIAPHPEEPEEAEPAPIPVEEPAIDETRFQDVSGLYDEPEAKPARRRKAGTTRRTTRKKASDEPQEELNSPAFDNFEGVDFDS</sequence>
<name>A0A1T4WP16_9FIRM</name>
<dbReference type="EMBL" id="FUYF01000003">
    <property type="protein sequence ID" value="SKA79092.1"/>
    <property type="molecule type" value="Genomic_DNA"/>
</dbReference>
<feature type="compositionally biased region" description="Low complexity" evidence="8">
    <location>
        <begin position="164"/>
        <end position="182"/>
    </location>
</feature>
<dbReference type="PANTHER" id="PTHR35794">
    <property type="entry name" value="CELL DIVISION PROTEIN DIVIVA"/>
    <property type="match status" value="1"/>
</dbReference>